<comment type="caution">
    <text evidence="4">The sequence shown here is derived from an EMBL/GenBank/DDBJ whole genome shotgun (WGS) entry which is preliminary data.</text>
</comment>
<keyword evidence="2 4" id="KW-0378">Hydrolase</keyword>
<dbReference type="InterPro" id="IPR015883">
    <property type="entry name" value="Glyco_hydro_20_cat"/>
</dbReference>
<dbReference type="AlphaFoldDB" id="A0A6G3XYM0"/>
<evidence type="ECO:0000259" key="3">
    <source>
        <dbReference type="Pfam" id="PF00728"/>
    </source>
</evidence>
<dbReference type="InterPro" id="IPR052764">
    <property type="entry name" value="GH20_Enzymes"/>
</dbReference>
<dbReference type="Pfam" id="PF00728">
    <property type="entry name" value="Glyco_hydro_20"/>
    <property type="match status" value="1"/>
</dbReference>
<dbReference type="SUPFAM" id="SSF51445">
    <property type="entry name" value="(Trans)glycosidases"/>
    <property type="match status" value="1"/>
</dbReference>
<proteinExistence type="inferred from homology"/>
<sequence>AFRIESKTHPEVVSDEALTQDEVRGIVALANSRHIEVVPEIDSPGHLGAVLAAHPDLQLRNTAGVESKGSIDISKPG</sequence>
<reference evidence="4" key="1">
    <citation type="submission" date="2020-01" db="EMBL/GenBank/DDBJ databases">
        <title>Insect and environment-associated Actinomycetes.</title>
        <authorList>
            <person name="Currrie C."/>
            <person name="Chevrette M."/>
            <person name="Carlson C."/>
            <person name="Stubbendieck R."/>
            <person name="Wendt-Pienkowski E."/>
        </authorList>
    </citation>
    <scope>NUCLEOTIDE SEQUENCE</scope>
    <source>
        <strain evidence="4">SID7499</strain>
    </source>
</reference>
<evidence type="ECO:0000256" key="1">
    <source>
        <dbReference type="ARBA" id="ARBA00006285"/>
    </source>
</evidence>
<comment type="similarity">
    <text evidence="1">Belongs to the glycosyl hydrolase 20 family.</text>
</comment>
<dbReference type="Gene3D" id="3.20.20.80">
    <property type="entry name" value="Glycosidases"/>
    <property type="match status" value="1"/>
</dbReference>
<dbReference type="EMBL" id="JAAGMN010010057">
    <property type="protein sequence ID" value="NEE22896.1"/>
    <property type="molecule type" value="Genomic_DNA"/>
</dbReference>
<feature type="non-terminal residue" evidence="4">
    <location>
        <position position="77"/>
    </location>
</feature>
<feature type="domain" description="Glycoside hydrolase family 20 catalytic" evidence="3">
    <location>
        <begin position="14"/>
        <end position="63"/>
    </location>
</feature>
<accession>A0A6G3XYM0</accession>
<dbReference type="GO" id="GO:0005975">
    <property type="term" value="P:carbohydrate metabolic process"/>
    <property type="evidence" value="ECO:0007669"/>
    <property type="project" value="InterPro"/>
</dbReference>
<organism evidence="4">
    <name type="scientific">Streptomyces sp. SID7499</name>
    <dbReference type="NCBI Taxonomy" id="2706086"/>
    <lineage>
        <taxon>Bacteria</taxon>
        <taxon>Bacillati</taxon>
        <taxon>Actinomycetota</taxon>
        <taxon>Actinomycetes</taxon>
        <taxon>Kitasatosporales</taxon>
        <taxon>Streptomycetaceae</taxon>
        <taxon>Streptomyces</taxon>
    </lineage>
</organism>
<gene>
    <name evidence="4" type="ORF">G3M58_92640</name>
</gene>
<dbReference type="InterPro" id="IPR017853">
    <property type="entry name" value="GH"/>
</dbReference>
<protein>
    <submittedName>
        <fullName evidence="4">Family 20 glycosylhydrolase</fullName>
    </submittedName>
</protein>
<evidence type="ECO:0000313" key="4">
    <source>
        <dbReference type="EMBL" id="NEE22896.1"/>
    </source>
</evidence>
<feature type="non-terminal residue" evidence="4">
    <location>
        <position position="1"/>
    </location>
</feature>
<dbReference type="PANTHER" id="PTHR43678">
    <property type="entry name" value="PUTATIVE (AFU_ORTHOLOGUE AFUA_2G00640)-RELATED"/>
    <property type="match status" value="1"/>
</dbReference>
<name>A0A6G3XYM0_9ACTN</name>
<dbReference type="PANTHER" id="PTHR43678:SF1">
    <property type="entry name" value="BETA-N-ACETYLHEXOSAMINIDASE"/>
    <property type="match status" value="1"/>
</dbReference>
<evidence type="ECO:0000256" key="2">
    <source>
        <dbReference type="ARBA" id="ARBA00022801"/>
    </source>
</evidence>
<dbReference type="GO" id="GO:0004563">
    <property type="term" value="F:beta-N-acetylhexosaminidase activity"/>
    <property type="evidence" value="ECO:0007669"/>
    <property type="project" value="UniProtKB-ARBA"/>
</dbReference>